<feature type="transmembrane region" description="Helical" evidence="9">
    <location>
        <begin position="61"/>
        <end position="81"/>
    </location>
</feature>
<comment type="pathway">
    <text evidence="9">Protein modification; lipoprotein biosynthesis (N-acyl transfer).</text>
</comment>
<feature type="transmembrane region" description="Helical" evidence="9">
    <location>
        <begin position="93"/>
        <end position="112"/>
    </location>
</feature>
<dbReference type="Pfam" id="PF00795">
    <property type="entry name" value="CN_hydrolase"/>
    <property type="match status" value="1"/>
</dbReference>
<proteinExistence type="inferred from homology"/>
<dbReference type="PANTHER" id="PTHR38686:SF1">
    <property type="entry name" value="APOLIPOPROTEIN N-ACYLTRANSFERASE"/>
    <property type="match status" value="1"/>
</dbReference>
<keyword evidence="7 9" id="KW-0472">Membrane</keyword>
<feature type="transmembrane region" description="Helical" evidence="9">
    <location>
        <begin position="163"/>
        <end position="187"/>
    </location>
</feature>
<dbReference type="AlphaFoldDB" id="A0A432YBJ0"/>
<organism evidence="11 12">
    <name type="scientific">Idiomarina fontislapidosi</name>
    <dbReference type="NCBI Taxonomy" id="263723"/>
    <lineage>
        <taxon>Bacteria</taxon>
        <taxon>Pseudomonadati</taxon>
        <taxon>Pseudomonadota</taxon>
        <taxon>Gammaproteobacteria</taxon>
        <taxon>Alteromonadales</taxon>
        <taxon>Idiomarinaceae</taxon>
        <taxon>Idiomarina</taxon>
    </lineage>
</organism>
<dbReference type="Gene3D" id="3.60.110.10">
    <property type="entry name" value="Carbon-nitrogen hydrolase"/>
    <property type="match status" value="1"/>
</dbReference>
<dbReference type="InterPro" id="IPR036526">
    <property type="entry name" value="C-N_Hydrolase_sf"/>
</dbReference>
<dbReference type="InterPro" id="IPR003010">
    <property type="entry name" value="C-N_Hydrolase"/>
</dbReference>
<dbReference type="CDD" id="cd07571">
    <property type="entry name" value="ALP_N-acyl_transferase"/>
    <property type="match status" value="1"/>
</dbReference>
<evidence type="ECO:0000313" key="12">
    <source>
        <dbReference type="Proteomes" id="UP000287330"/>
    </source>
</evidence>
<dbReference type="SUPFAM" id="SSF56317">
    <property type="entry name" value="Carbon-nitrogen hydrolase"/>
    <property type="match status" value="1"/>
</dbReference>
<evidence type="ECO:0000256" key="2">
    <source>
        <dbReference type="ARBA" id="ARBA00010065"/>
    </source>
</evidence>
<dbReference type="GO" id="GO:0016410">
    <property type="term" value="F:N-acyltransferase activity"/>
    <property type="evidence" value="ECO:0007669"/>
    <property type="project" value="UniProtKB-UniRule"/>
</dbReference>
<dbReference type="EC" id="2.3.1.269" evidence="9"/>
<feature type="domain" description="CN hydrolase" evidence="10">
    <location>
        <begin position="229"/>
        <end position="481"/>
    </location>
</feature>
<dbReference type="PANTHER" id="PTHR38686">
    <property type="entry name" value="APOLIPOPROTEIN N-ACYLTRANSFERASE"/>
    <property type="match status" value="1"/>
</dbReference>
<evidence type="ECO:0000256" key="3">
    <source>
        <dbReference type="ARBA" id="ARBA00022475"/>
    </source>
</evidence>
<feature type="transmembrane region" description="Helical" evidence="9">
    <location>
        <begin position="194"/>
        <end position="211"/>
    </location>
</feature>
<evidence type="ECO:0000256" key="6">
    <source>
        <dbReference type="ARBA" id="ARBA00022989"/>
    </source>
</evidence>
<evidence type="ECO:0000256" key="8">
    <source>
        <dbReference type="ARBA" id="ARBA00023315"/>
    </source>
</evidence>
<dbReference type="PROSITE" id="PS50263">
    <property type="entry name" value="CN_HYDROLASE"/>
    <property type="match status" value="1"/>
</dbReference>
<dbReference type="InterPro" id="IPR004563">
    <property type="entry name" value="Apolipo_AcylTrfase"/>
</dbReference>
<comment type="similarity">
    <text evidence="2 9">Belongs to the CN hydrolase family. Apolipoprotein N-acyltransferase subfamily.</text>
</comment>
<keyword evidence="5 9" id="KW-0812">Transmembrane</keyword>
<keyword evidence="8 9" id="KW-0012">Acyltransferase</keyword>
<name>A0A432YBJ0_9GAMM</name>
<dbReference type="OrthoDB" id="9804277at2"/>
<keyword evidence="12" id="KW-1185">Reference proteome</keyword>
<dbReference type="GO" id="GO:0005886">
    <property type="term" value="C:plasma membrane"/>
    <property type="evidence" value="ECO:0007669"/>
    <property type="project" value="UniProtKB-SubCell"/>
</dbReference>
<accession>A0A432YBJ0</accession>
<dbReference type="InterPro" id="IPR045378">
    <property type="entry name" value="LNT_N"/>
</dbReference>
<gene>
    <name evidence="9" type="primary">lnt</name>
    <name evidence="11" type="ORF">CWE25_01170</name>
</gene>
<feature type="transmembrane region" description="Helical" evidence="9">
    <location>
        <begin position="124"/>
        <end position="143"/>
    </location>
</feature>
<dbReference type="UniPathway" id="UPA00666"/>
<evidence type="ECO:0000256" key="1">
    <source>
        <dbReference type="ARBA" id="ARBA00004651"/>
    </source>
</evidence>
<feature type="transmembrane region" description="Helical" evidence="9">
    <location>
        <begin position="12"/>
        <end position="30"/>
    </location>
</feature>
<keyword evidence="6 9" id="KW-1133">Transmembrane helix</keyword>
<comment type="caution">
    <text evidence="11">The sequence shown here is derived from an EMBL/GenBank/DDBJ whole genome shotgun (WGS) entry which is preliminary data.</text>
</comment>
<comment type="subcellular location">
    <subcellularLocation>
        <location evidence="1 9">Cell membrane</location>
        <topology evidence="1 9">Multi-pass membrane protein</topology>
    </subcellularLocation>
</comment>
<dbReference type="NCBIfam" id="TIGR00546">
    <property type="entry name" value="lnt"/>
    <property type="match status" value="1"/>
</dbReference>
<dbReference type="GO" id="GO:0042158">
    <property type="term" value="P:lipoprotein biosynthetic process"/>
    <property type="evidence" value="ECO:0007669"/>
    <property type="project" value="UniProtKB-UniRule"/>
</dbReference>
<dbReference type="Pfam" id="PF20154">
    <property type="entry name" value="LNT_N"/>
    <property type="match status" value="1"/>
</dbReference>
<comment type="function">
    <text evidence="9">Catalyzes the phospholipid dependent N-acylation of the N-terminal cysteine of apolipoprotein, the last step in lipoprotein maturation.</text>
</comment>
<comment type="catalytic activity">
    <reaction evidence="9">
        <text>N-terminal S-1,2-diacyl-sn-glyceryl-L-cysteinyl-[lipoprotein] + a glycerophospholipid = N-acyl-S-1,2-diacyl-sn-glyceryl-L-cysteinyl-[lipoprotein] + a 2-acyl-sn-glycero-3-phospholipid + H(+)</text>
        <dbReference type="Rhea" id="RHEA:48228"/>
        <dbReference type="Rhea" id="RHEA-COMP:14681"/>
        <dbReference type="Rhea" id="RHEA-COMP:14684"/>
        <dbReference type="ChEBI" id="CHEBI:15378"/>
        <dbReference type="ChEBI" id="CHEBI:136912"/>
        <dbReference type="ChEBI" id="CHEBI:140656"/>
        <dbReference type="ChEBI" id="CHEBI:140657"/>
        <dbReference type="ChEBI" id="CHEBI:140660"/>
        <dbReference type="EC" id="2.3.1.269"/>
    </reaction>
</comment>
<keyword evidence="11" id="KW-0449">Lipoprotein</keyword>
<dbReference type="Proteomes" id="UP000287330">
    <property type="component" value="Unassembled WGS sequence"/>
</dbReference>
<dbReference type="HAMAP" id="MF_01148">
    <property type="entry name" value="Lnt"/>
    <property type="match status" value="1"/>
</dbReference>
<protein>
    <recommendedName>
        <fullName evidence="9">Apolipoprotein N-acyltransferase</fullName>
        <shortName evidence="9">ALP N-acyltransferase</shortName>
        <ecNumber evidence="9">2.3.1.269</ecNumber>
    </recommendedName>
</protein>
<keyword evidence="3 9" id="KW-1003">Cell membrane</keyword>
<evidence type="ECO:0000259" key="10">
    <source>
        <dbReference type="PROSITE" id="PS50263"/>
    </source>
</evidence>
<sequence length="525" mass="58718">MQKLRDALYNNGWLRHVVLMLLGASLTFAYSPFTLSYLPLLVLPCVVLMVKSLSAKQAFRAGFFFGLGWLGVGLSWILVSIDTYGGMPLLADIAVLGLLIAYLSLFPGLAFYSWRKLTEKTPFAYFSLVLIWLAFEWLRGWLFTGFPWLQLGYTQTDAWLGGLASSIGQHGLTAVIWFIALSLAAAVKGALHHRVYTVLLIMVFFTASYVLPKLQPLQRSDTTTSVLLVQGNISQSLKWQADQQWPNILRYLDLTRPHYQHDIIVWPESAITALEPYADDVLTTIDQSAAMNGAALISGIIDYQTTRDEFYNTLLVLGDESGLDGFDTPYQYGSSNRYQKHHLLPIGEFVPFEDLLRPIAPLFNLPMSSFQRGEYTQPNLLANGHRLAAAICYEIVFADQVRANVTNDTDYLITVSNDTWFGDSHGPWQHMQIARMRAMELGRPLIRATNNGVSALTDEFGRIIAIAPQFQATTVSAEMPVVTGTTWFQRLGNAPAYLLAVLSLLPLVRLFNRGDRGQSQEKSVQ</sequence>
<evidence type="ECO:0000256" key="5">
    <source>
        <dbReference type="ARBA" id="ARBA00022692"/>
    </source>
</evidence>
<evidence type="ECO:0000256" key="7">
    <source>
        <dbReference type="ARBA" id="ARBA00023136"/>
    </source>
</evidence>
<evidence type="ECO:0000256" key="4">
    <source>
        <dbReference type="ARBA" id="ARBA00022679"/>
    </source>
</evidence>
<evidence type="ECO:0000313" key="11">
    <source>
        <dbReference type="EMBL" id="RUO58236.1"/>
    </source>
</evidence>
<dbReference type="EMBL" id="PIPV01000001">
    <property type="protein sequence ID" value="RUO58236.1"/>
    <property type="molecule type" value="Genomic_DNA"/>
</dbReference>
<keyword evidence="4 9" id="KW-0808">Transferase</keyword>
<feature type="transmembrane region" description="Helical" evidence="9">
    <location>
        <begin position="36"/>
        <end position="54"/>
    </location>
</feature>
<evidence type="ECO:0000256" key="9">
    <source>
        <dbReference type="HAMAP-Rule" id="MF_01148"/>
    </source>
</evidence>
<dbReference type="RefSeq" id="WP_110572344.1">
    <property type="nucleotide sequence ID" value="NZ_PIPV01000001.1"/>
</dbReference>
<reference evidence="12" key="1">
    <citation type="journal article" date="2018" name="Front. Microbiol.">
        <title>Genome-Based Analysis Reveals the Taxonomy and Diversity of the Family Idiomarinaceae.</title>
        <authorList>
            <person name="Liu Y."/>
            <person name="Lai Q."/>
            <person name="Shao Z."/>
        </authorList>
    </citation>
    <scope>NUCLEOTIDE SEQUENCE [LARGE SCALE GENOMIC DNA]</scope>
    <source>
        <strain evidence="12">F23</strain>
    </source>
</reference>